<dbReference type="Gene3D" id="3.40.50.300">
    <property type="entry name" value="P-loop containing nucleotide triphosphate hydrolases"/>
    <property type="match status" value="1"/>
</dbReference>
<keyword evidence="3" id="KW-0378">Hydrolase</keyword>
<dbReference type="RefSeq" id="WP_248356663.1">
    <property type="nucleotide sequence ID" value="NZ_AP025591.1"/>
</dbReference>
<evidence type="ECO:0000256" key="3">
    <source>
        <dbReference type="ARBA" id="ARBA00022801"/>
    </source>
</evidence>
<sequence>MGANGIADRVLAGDVRSAARLMRDLDDRLPEAETALRALFPRTGRAYVIGLTGAPGAGKSSLTDRLIGHYRRAGKTVGVVAVDPTSPFTGGAILGDRIRMQDHALDEGVFIRSLGTRGHLGGLSRSTSDLVQVMDAMGKDVVIVETVGVGQDEIEVASLAHTVVVVAVPGLGDDVQAIKAGVLEIADVFAVNKADREGADRTVRDLQGMLELRRTVLGRPLDHDAVHRFHGAPIAAPVPSGEWEPPIVKTVAVKDEGVDELVRAIEGHRAHLESSGERRTREVARARAGFVTVLRERLLAGALARLEAEMGRLDAVAARIAAREADPYQLAEELAARLAAPGEAR</sequence>
<evidence type="ECO:0000256" key="4">
    <source>
        <dbReference type="ARBA" id="ARBA00023134"/>
    </source>
</evidence>
<evidence type="ECO:0000256" key="5">
    <source>
        <dbReference type="ARBA" id="ARBA00023186"/>
    </source>
</evidence>
<accession>A0ABM7X3X2</accession>
<keyword evidence="4" id="KW-0342">GTP-binding</keyword>
<dbReference type="NCBIfam" id="TIGR00750">
    <property type="entry name" value="lao"/>
    <property type="match status" value="1"/>
</dbReference>
<evidence type="ECO:0000256" key="1">
    <source>
        <dbReference type="ARBA" id="ARBA00009625"/>
    </source>
</evidence>
<evidence type="ECO:0000256" key="2">
    <source>
        <dbReference type="ARBA" id="ARBA00022741"/>
    </source>
</evidence>
<dbReference type="SUPFAM" id="SSF52540">
    <property type="entry name" value="P-loop containing nucleoside triphosphate hydrolases"/>
    <property type="match status" value="1"/>
</dbReference>
<gene>
    <name evidence="6" type="ORF">AMOR_55060</name>
</gene>
<name>A0ABM7X3X2_9BACT</name>
<dbReference type="CDD" id="cd03114">
    <property type="entry name" value="MMAA-like"/>
    <property type="match status" value="1"/>
</dbReference>
<dbReference type="InterPro" id="IPR005129">
    <property type="entry name" value="GTPase_ArgK"/>
</dbReference>
<protein>
    <submittedName>
        <fullName evidence="6">GTPase</fullName>
    </submittedName>
</protein>
<dbReference type="PANTHER" id="PTHR43087:SF1">
    <property type="entry name" value="LAO_AO TRANSPORT SYSTEM ATPASE"/>
    <property type="match status" value="1"/>
</dbReference>
<dbReference type="PANTHER" id="PTHR43087">
    <property type="entry name" value="LYSINE/ARGININE/ORNITHINE TRANSPORT SYSTEM KINASE"/>
    <property type="match status" value="1"/>
</dbReference>
<evidence type="ECO:0000313" key="7">
    <source>
        <dbReference type="Proteomes" id="UP001162891"/>
    </source>
</evidence>
<evidence type="ECO:0000313" key="6">
    <source>
        <dbReference type="EMBL" id="BDG06510.1"/>
    </source>
</evidence>
<organism evidence="6 7">
    <name type="scientific">Anaeromyxobacter oryzae</name>
    <dbReference type="NCBI Taxonomy" id="2918170"/>
    <lineage>
        <taxon>Bacteria</taxon>
        <taxon>Pseudomonadati</taxon>
        <taxon>Myxococcota</taxon>
        <taxon>Myxococcia</taxon>
        <taxon>Myxococcales</taxon>
        <taxon>Cystobacterineae</taxon>
        <taxon>Anaeromyxobacteraceae</taxon>
        <taxon>Anaeromyxobacter</taxon>
    </lineage>
</organism>
<keyword evidence="7" id="KW-1185">Reference proteome</keyword>
<keyword evidence="2" id="KW-0547">Nucleotide-binding</keyword>
<dbReference type="InterPro" id="IPR052040">
    <property type="entry name" value="GTPase/Isobutyryl-CoA_mutase"/>
</dbReference>
<dbReference type="Proteomes" id="UP001162891">
    <property type="component" value="Chromosome"/>
</dbReference>
<proteinExistence type="inferred from homology"/>
<dbReference type="InterPro" id="IPR027417">
    <property type="entry name" value="P-loop_NTPase"/>
</dbReference>
<reference evidence="7" key="1">
    <citation type="journal article" date="2022" name="Int. J. Syst. Evol. Microbiol.">
        <title>Anaeromyxobacter oryzae sp. nov., Anaeromyxobacter diazotrophicus sp. nov. and Anaeromyxobacter paludicola sp. nov., isolated from paddy soils.</title>
        <authorList>
            <person name="Itoh H."/>
            <person name="Xu Z."/>
            <person name="Mise K."/>
            <person name="Masuda Y."/>
            <person name="Ushijima N."/>
            <person name="Hayakawa C."/>
            <person name="Shiratori Y."/>
            <person name="Senoo K."/>
        </authorList>
    </citation>
    <scope>NUCLEOTIDE SEQUENCE [LARGE SCALE GENOMIC DNA]</scope>
    <source>
        <strain evidence="7">Red232</strain>
    </source>
</reference>
<comment type="similarity">
    <text evidence="1">Belongs to the SIMIBI class G3E GTPase family. ArgK/MeaB subfamily.</text>
</comment>
<keyword evidence="5" id="KW-0143">Chaperone</keyword>
<dbReference type="EMBL" id="AP025591">
    <property type="protein sequence ID" value="BDG06510.1"/>
    <property type="molecule type" value="Genomic_DNA"/>
</dbReference>
<dbReference type="Pfam" id="PF03308">
    <property type="entry name" value="MeaB"/>
    <property type="match status" value="1"/>
</dbReference>